<protein>
    <recommendedName>
        <fullName evidence="5">Signal peptide containing protein</fullName>
    </recommendedName>
</protein>
<accession>A0A7S7LJS1</accession>
<evidence type="ECO:0000313" key="3">
    <source>
        <dbReference type="EMBL" id="QOY42526.1"/>
    </source>
</evidence>
<feature type="signal peptide" evidence="2">
    <location>
        <begin position="1"/>
        <end position="24"/>
    </location>
</feature>
<reference evidence="3 4" key="1">
    <citation type="submission" date="2019-09" db="EMBL/GenBank/DDBJ databases">
        <title>Consistent, comparative and evidence-based genome assembly and annotation for Cryptosporidium parvum, C. hominis and C. tyzzeri.</title>
        <authorList>
            <person name="Baptista R.P."/>
            <person name="Li Y."/>
            <person name="Sateriale A."/>
            <person name="Ansell B."/>
            <person name="Jex A."/>
            <person name="Sanders M."/>
            <person name="Brooks K."/>
            <person name="Tracey A."/>
            <person name="Berriman M."/>
            <person name="Striepen B."/>
            <person name="Cotton J.A."/>
            <person name="Kissinger J.C."/>
        </authorList>
    </citation>
    <scope>NUCLEOTIDE SEQUENCE [LARGE SCALE GENOMIC DNA]</scope>
    <source>
        <strain evidence="3 4">IOWA-ATCC</strain>
    </source>
</reference>
<sequence length="531" mass="59903">MKLKLLSLIHLFLFFVLFSEFKYGEINHYQKTPFNSFVKLKISSNLNGKPKDSEQPKSPQRTIRGPSYTLRDTSSSQKPPSGAHQTVGSTRRVFSWPPTETPGKKTTKPASPKSLSRGYSWPPGGRTNPIIGQDGASSVGSQHLDTEDLFTAIKVQVTDEDSDEEAEPVTAKLVMLSDSDTDSDSSEPGTPTSKSSSSGSESDTSVPGTPVTKRATIIKSEQELSPELAEKVQRMREVSERIVKKKLSTGDVQSLIKSSKLTKRLLLIPIPLLIQLLQAIFMFLTARNTTMLSPLMLSQIKFQSQSSASPKSGLFLTNLEIANRSISSLKQDLKEEFQKKYGVECNFSFLKAQIQTFLKLYLEQAKLEEEFRIISNPRKGRVENRAQKIELFYKELKPRLQKIKREVIVFLDCYLTYLDTISSKNIEPTKREDCSWSDLMVLNFFLTAFKGLAMLFRESLTPFESDIEKFERLKERPKKDLSESERQILKTLNPSMRKVEQLRSDSALSSLVSSVLLTIMGKCINHLNSEN</sequence>
<proteinExistence type="predicted"/>
<keyword evidence="2" id="KW-0732">Signal</keyword>
<dbReference type="EMBL" id="CP044420">
    <property type="protein sequence ID" value="QOY42526.1"/>
    <property type="molecule type" value="Genomic_DNA"/>
</dbReference>
<name>A0A7S7LJS1_CRYPV</name>
<evidence type="ECO:0008006" key="5">
    <source>
        <dbReference type="Google" id="ProtNLM"/>
    </source>
</evidence>
<dbReference type="Proteomes" id="UP000593906">
    <property type="component" value="Chromosome 3"/>
</dbReference>
<dbReference type="AlphaFoldDB" id="A0A7S7LJS1"/>
<feature type="compositionally biased region" description="Low complexity" evidence="1">
    <location>
        <begin position="186"/>
        <end position="208"/>
    </location>
</feature>
<feature type="region of interest" description="Disordered" evidence="1">
    <location>
        <begin position="177"/>
        <end position="214"/>
    </location>
</feature>
<feature type="region of interest" description="Disordered" evidence="1">
    <location>
        <begin position="47"/>
        <end position="141"/>
    </location>
</feature>
<organism evidence="3 4">
    <name type="scientific">Cryptosporidium parvum</name>
    <dbReference type="NCBI Taxonomy" id="5807"/>
    <lineage>
        <taxon>Eukaryota</taxon>
        <taxon>Sar</taxon>
        <taxon>Alveolata</taxon>
        <taxon>Apicomplexa</taxon>
        <taxon>Conoidasida</taxon>
        <taxon>Coccidia</taxon>
        <taxon>Eucoccidiorida</taxon>
        <taxon>Eimeriorina</taxon>
        <taxon>Cryptosporidiidae</taxon>
        <taxon>Cryptosporidium</taxon>
    </lineage>
</organism>
<feature type="compositionally biased region" description="Polar residues" evidence="1">
    <location>
        <begin position="70"/>
        <end position="89"/>
    </location>
</feature>
<evidence type="ECO:0000256" key="1">
    <source>
        <dbReference type="SAM" id="MobiDB-lite"/>
    </source>
</evidence>
<feature type="chain" id="PRO_5030549929" description="Signal peptide containing protein" evidence="2">
    <location>
        <begin position="25"/>
        <end position="531"/>
    </location>
</feature>
<dbReference type="VEuPathDB" id="CryptoDB:CPATCC_0032730"/>
<evidence type="ECO:0000256" key="2">
    <source>
        <dbReference type="SAM" id="SignalP"/>
    </source>
</evidence>
<gene>
    <name evidence="3" type="ORF">CPATCC_001173</name>
</gene>
<evidence type="ECO:0000313" key="4">
    <source>
        <dbReference type="Proteomes" id="UP000593906"/>
    </source>
</evidence>